<organism evidence="3 4">
    <name type="scientific">Anaerotignum neopropionicum</name>
    <dbReference type="NCBI Taxonomy" id="36847"/>
    <lineage>
        <taxon>Bacteria</taxon>
        <taxon>Bacillati</taxon>
        <taxon>Bacillota</taxon>
        <taxon>Clostridia</taxon>
        <taxon>Lachnospirales</taxon>
        <taxon>Anaerotignaceae</taxon>
        <taxon>Anaerotignum</taxon>
    </lineage>
</organism>
<evidence type="ECO:0000259" key="2">
    <source>
        <dbReference type="Pfam" id="PF12638"/>
    </source>
</evidence>
<dbReference type="Pfam" id="PF12638">
    <property type="entry name" value="Staygreen"/>
    <property type="match status" value="1"/>
</dbReference>
<evidence type="ECO:0000313" key="3">
    <source>
        <dbReference type="EMBL" id="KXL52136.1"/>
    </source>
</evidence>
<dbReference type="AlphaFoldDB" id="A0A136WCG8"/>
<dbReference type="OrthoDB" id="1684395at2"/>
<dbReference type="RefSeq" id="WP_066089690.1">
    <property type="nucleotide sequence ID" value="NZ_LRVM01000010.1"/>
</dbReference>
<accession>A0A136WCG8</accession>
<name>A0A136WCG8_9FIRM</name>
<dbReference type="STRING" id="36847.CLNEO_24850"/>
<dbReference type="Proteomes" id="UP000070539">
    <property type="component" value="Unassembled WGS sequence"/>
</dbReference>
<reference evidence="3 4" key="1">
    <citation type="submission" date="2016-01" db="EMBL/GenBank/DDBJ databases">
        <title>Genome sequence of Clostridium neopropionicum X4, DSM-3847.</title>
        <authorList>
            <person name="Poehlein A."/>
            <person name="Beck M.H."/>
            <person name="Bengelsdorf F.R."/>
            <person name="Daniel R."/>
            <person name="Duerre P."/>
        </authorList>
    </citation>
    <scope>NUCLEOTIDE SEQUENCE [LARGE SCALE GENOMIC DNA]</scope>
    <source>
        <strain evidence="3 4">DSM-3847</strain>
    </source>
</reference>
<protein>
    <submittedName>
        <fullName evidence="3">Staygreen protein</fullName>
    </submittedName>
</protein>
<dbReference type="PANTHER" id="PTHR31750">
    <property type="entry name" value="PROTEIN STAY-GREEN 1, CHLOROPLASTIC-RELATED"/>
    <property type="match status" value="1"/>
</dbReference>
<dbReference type="PATRIC" id="fig|36847.3.peg.2907"/>
<gene>
    <name evidence="3" type="ORF">CLNEO_24850</name>
</gene>
<proteinExistence type="predicted"/>
<evidence type="ECO:0000256" key="1">
    <source>
        <dbReference type="ARBA" id="ARBA00022946"/>
    </source>
</evidence>
<feature type="domain" description="Staygreen protein" evidence="2">
    <location>
        <begin position="4"/>
        <end position="147"/>
    </location>
</feature>
<sequence length="148" mass="17443">MKILNPKKVFVQYRDDMRPYEPVMKRRYTITHSDITAELFVFIAEKYADDQITKMRDEVRVAWEESEKGLVLIGSVIVDGIDIKGISSIRNKIFYNEMPTALQALRQGDRFLFMNKPVFDETPVYIHFISNNPKFDKMYNFGKIGDYK</sequence>
<dbReference type="InterPro" id="IPR024438">
    <property type="entry name" value="Staygreen"/>
</dbReference>
<dbReference type="PANTHER" id="PTHR31750:SF4">
    <property type="entry name" value="LP06106P"/>
    <property type="match status" value="1"/>
</dbReference>
<dbReference type="EMBL" id="LRVM01000010">
    <property type="protein sequence ID" value="KXL52136.1"/>
    <property type="molecule type" value="Genomic_DNA"/>
</dbReference>
<keyword evidence="4" id="KW-1185">Reference proteome</keyword>
<comment type="caution">
    <text evidence="3">The sequence shown here is derived from an EMBL/GenBank/DDBJ whole genome shotgun (WGS) entry which is preliminary data.</text>
</comment>
<keyword evidence="1" id="KW-0809">Transit peptide</keyword>
<evidence type="ECO:0000313" key="4">
    <source>
        <dbReference type="Proteomes" id="UP000070539"/>
    </source>
</evidence>